<organism evidence="1 2">
    <name type="scientific">Phocaeicola vulgatus</name>
    <name type="common">Bacteroides vulgatus</name>
    <dbReference type="NCBI Taxonomy" id="821"/>
    <lineage>
        <taxon>Bacteria</taxon>
        <taxon>Pseudomonadati</taxon>
        <taxon>Bacteroidota</taxon>
        <taxon>Bacteroidia</taxon>
        <taxon>Bacteroidales</taxon>
        <taxon>Bacteroidaceae</taxon>
        <taxon>Phocaeicola</taxon>
    </lineage>
</organism>
<proteinExistence type="predicted"/>
<gene>
    <name evidence="1" type="ORF">DW783_04945</name>
</gene>
<accession>A0A414HF01</accession>
<reference evidence="1 2" key="1">
    <citation type="submission" date="2018-08" db="EMBL/GenBank/DDBJ databases">
        <title>A genome reference for cultivated species of the human gut microbiota.</title>
        <authorList>
            <person name="Zou Y."/>
            <person name="Xue W."/>
            <person name="Luo G."/>
        </authorList>
    </citation>
    <scope>NUCLEOTIDE SEQUENCE [LARGE SCALE GENOMIC DNA]</scope>
    <source>
        <strain evidence="1 2">AM30-40</strain>
    </source>
</reference>
<dbReference type="RefSeq" id="WP_101602687.1">
    <property type="nucleotide sequence ID" value="NZ_JADNJS010000042.1"/>
</dbReference>
<dbReference type="EMBL" id="QSJM01000010">
    <property type="protein sequence ID" value="RHD83151.1"/>
    <property type="molecule type" value="Genomic_DNA"/>
</dbReference>
<dbReference type="Proteomes" id="UP000283429">
    <property type="component" value="Unassembled WGS sequence"/>
</dbReference>
<evidence type="ECO:0000313" key="2">
    <source>
        <dbReference type="Proteomes" id="UP000283429"/>
    </source>
</evidence>
<protein>
    <submittedName>
        <fullName evidence="1">Uncharacterized protein</fullName>
    </submittedName>
</protein>
<evidence type="ECO:0000313" key="1">
    <source>
        <dbReference type="EMBL" id="RHD83151.1"/>
    </source>
</evidence>
<name>A0A414HF01_PHOVU</name>
<comment type="caution">
    <text evidence="1">The sequence shown here is derived from an EMBL/GenBank/DDBJ whole genome shotgun (WGS) entry which is preliminary data.</text>
</comment>
<dbReference type="AlphaFoldDB" id="A0A414HF01"/>
<sequence length="83" mass="9305">MHKRISKLQANYGLHNPNVLKDQTALQNINRNTALTRRGIYEDLVSRGWDPANAKAFATKKAMELRGEAIDFANNNGLIKGCH</sequence>